<proteinExistence type="inferred from homology"/>
<dbReference type="HAMAP" id="MF_00003">
    <property type="entry name" value="RbfA"/>
    <property type="match status" value="1"/>
</dbReference>
<gene>
    <name evidence="2" type="primary">rbfA</name>
    <name evidence="3" type="ORF">J2T57_001885</name>
</gene>
<evidence type="ECO:0000256" key="2">
    <source>
        <dbReference type="HAMAP-Rule" id="MF_00003"/>
    </source>
</evidence>
<dbReference type="PANTHER" id="PTHR33515:SF1">
    <property type="entry name" value="RIBOSOME-BINDING FACTOR A, CHLOROPLASTIC-RELATED"/>
    <property type="match status" value="1"/>
</dbReference>
<dbReference type="SUPFAM" id="SSF89919">
    <property type="entry name" value="Ribosome-binding factor A, RbfA"/>
    <property type="match status" value="1"/>
</dbReference>
<protein>
    <recommendedName>
        <fullName evidence="2">Ribosome-binding factor A</fullName>
    </recommendedName>
</protein>
<accession>A0AAE3G3I8</accession>
<evidence type="ECO:0000313" key="3">
    <source>
        <dbReference type="EMBL" id="MCP1674747.1"/>
    </source>
</evidence>
<comment type="similarity">
    <text evidence="2">Belongs to the RbfA family.</text>
</comment>
<dbReference type="AlphaFoldDB" id="A0AAE3G3I8"/>
<evidence type="ECO:0000313" key="4">
    <source>
        <dbReference type="Proteomes" id="UP001205843"/>
    </source>
</evidence>
<dbReference type="InterPro" id="IPR015946">
    <property type="entry name" value="KH_dom-like_a/b"/>
</dbReference>
<sequence length="112" mass="12628">MQRELATLIRDEVRDPRVGSVTVSGVEVSRDMGHAKVYMTVLGADADESRQAVDILNGAAAYLRRLLSKRMVLRSTPQLHFLHDPSFDRGAHLTQLIDDVIRREDEQGEDRS</sequence>
<dbReference type="GO" id="GO:0030490">
    <property type="term" value="P:maturation of SSU-rRNA"/>
    <property type="evidence" value="ECO:0007669"/>
    <property type="project" value="UniProtKB-UniRule"/>
</dbReference>
<dbReference type="Gene3D" id="3.30.300.20">
    <property type="match status" value="1"/>
</dbReference>
<dbReference type="GO" id="GO:0005829">
    <property type="term" value="C:cytosol"/>
    <property type="evidence" value="ECO:0007669"/>
    <property type="project" value="TreeGrafter"/>
</dbReference>
<dbReference type="Pfam" id="PF02033">
    <property type="entry name" value="RBFA"/>
    <property type="match status" value="1"/>
</dbReference>
<dbReference type="InterPro" id="IPR023799">
    <property type="entry name" value="RbfA_dom_sf"/>
</dbReference>
<evidence type="ECO:0000256" key="1">
    <source>
        <dbReference type="ARBA" id="ARBA00022517"/>
    </source>
</evidence>
<comment type="function">
    <text evidence="2">One of several proteins that assist in the late maturation steps of the functional core of the 30S ribosomal subunit. Associates with free 30S ribosomal subunits (but not with 30S subunits that are part of 70S ribosomes or polysomes). Required for efficient processing of 16S rRNA. May interact with the 5'-terminal helix region of 16S rRNA.</text>
</comment>
<comment type="caution">
    <text evidence="3">The sequence shown here is derived from an EMBL/GenBank/DDBJ whole genome shotgun (WGS) entry which is preliminary data.</text>
</comment>
<organism evidence="3 4">
    <name type="scientific">Natronocella acetinitrilica</name>
    <dbReference type="NCBI Taxonomy" id="414046"/>
    <lineage>
        <taxon>Bacteria</taxon>
        <taxon>Pseudomonadati</taxon>
        <taxon>Pseudomonadota</taxon>
        <taxon>Gammaproteobacteria</taxon>
        <taxon>Chromatiales</taxon>
        <taxon>Ectothiorhodospiraceae</taxon>
        <taxon>Natronocella</taxon>
    </lineage>
</organism>
<comment type="subcellular location">
    <subcellularLocation>
        <location evidence="2">Cytoplasm</location>
    </subcellularLocation>
</comment>
<name>A0AAE3G3I8_9GAMM</name>
<dbReference type="InterPro" id="IPR020053">
    <property type="entry name" value="Ribosome-bd_factorA_CS"/>
</dbReference>
<reference evidence="3" key="1">
    <citation type="submission" date="2022-03" db="EMBL/GenBank/DDBJ databases">
        <title>Genomic Encyclopedia of Type Strains, Phase III (KMG-III): the genomes of soil and plant-associated and newly described type strains.</title>
        <authorList>
            <person name="Whitman W."/>
        </authorList>
    </citation>
    <scope>NUCLEOTIDE SEQUENCE</scope>
    <source>
        <strain evidence="3">ANL 6-2</strain>
    </source>
</reference>
<dbReference type="PROSITE" id="PS01319">
    <property type="entry name" value="RBFA"/>
    <property type="match status" value="1"/>
</dbReference>
<dbReference type="PANTHER" id="PTHR33515">
    <property type="entry name" value="RIBOSOME-BINDING FACTOR A, CHLOROPLASTIC-RELATED"/>
    <property type="match status" value="1"/>
</dbReference>
<keyword evidence="2" id="KW-0963">Cytoplasm</keyword>
<dbReference type="NCBIfam" id="TIGR00082">
    <property type="entry name" value="rbfA"/>
    <property type="match status" value="1"/>
</dbReference>
<keyword evidence="1 2" id="KW-0690">Ribosome biogenesis</keyword>
<dbReference type="EMBL" id="JALJXV010000004">
    <property type="protein sequence ID" value="MCP1674747.1"/>
    <property type="molecule type" value="Genomic_DNA"/>
</dbReference>
<dbReference type="InterPro" id="IPR000238">
    <property type="entry name" value="RbfA"/>
</dbReference>
<comment type="subunit">
    <text evidence="2">Monomer. Binds 30S ribosomal subunits, but not 50S ribosomal subunits or 70S ribosomes.</text>
</comment>
<dbReference type="Proteomes" id="UP001205843">
    <property type="component" value="Unassembled WGS sequence"/>
</dbReference>
<dbReference type="GO" id="GO:0043024">
    <property type="term" value="F:ribosomal small subunit binding"/>
    <property type="evidence" value="ECO:0007669"/>
    <property type="project" value="TreeGrafter"/>
</dbReference>
<keyword evidence="4" id="KW-1185">Reference proteome</keyword>